<dbReference type="RefSeq" id="WP_380625117.1">
    <property type="nucleotide sequence ID" value="NZ_JBHSDK010000061.1"/>
</dbReference>
<dbReference type="Pfam" id="PF01494">
    <property type="entry name" value="FAD_binding_3"/>
    <property type="match status" value="2"/>
</dbReference>
<dbReference type="EMBL" id="JBHSDK010000061">
    <property type="protein sequence ID" value="MFC4337784.1"/>
    <property type="molecule type" value="Genomic_DNA"/>
</dbReference>
<keyword evidence="2" id="KW-0503">Monooxygenase</keyword>
<dbReference type="SUPFAM" id="SSF51905">
    <property type="entry name" value="FAD/NAD(P)-binding domain"/>
    <property type="match status" value="1"/>
</dbReference>
<evidence type="ECO:0000313" key="3">
    <source>
        <dbReference type="Proteomes" id="UP001595823"/>
    </source>
</evidence>
<dbReference type="InterPro" id="IPR002938">
    <property type="entry name" value="FAD-bd"/>
</dbReference>
<keyword evidence="2" id="KW-0560">Oxidoreductase</keyword>
<dbReference type="InterPro" id="IPR036188">
    <property type="entry name" value="FAD/NAD-bd_sf"/>
</dbReference>
<dbReference type="InterPro" id="IPR051704">
    <property type="entry name" value="FAD_aromatic-hydroxylase"/>
</dbReference>
<keyword evidence="3" id="KW-1185">Reference proteome</keyword>
<evidence type="ECO:0000259" key="1">
    <source>
        <dbReference type="Pfam" id="PF01494"/>
    </source>
</evidence>
<proteinExistence type="predicted"/>
<dbReference type="GO" id="GO:0004497">
    <property type="term" value="F:monooxygenase activity"/>
    <property type="evidence" value="ECO:0007669"/>
    <property type="project" value="UniProtKB-KW"/>
</dbReference>
<dbReference type="Proteomes" id="UP001595823">
    <property type="component" value="Unassembled WGS sequence"/>
</dbReference>
<dbReference type="PANTHER" id="PTHR46865">
    <property type="entry name" value="OXIDOREDUCTASE-RELATED"/>
    <property type="match status" value="1"/>
</dbReference>
<organism evidence="2 3">
    <name type="scientific">Salininema proteolyticum</name>
    <dbReference type="NCBI Taxonomy" id="1607685"/>
    <lineage>
        <taxon>Bacteria</taxon>
        <taxon>Bacillati</taxon>
        <taxon>Actinomycetota</taxon>
        <taxon>Actinomycetes</taxon>
        <taxon>Glycomycetales</taxon>
        <taxon>Glycomycetaceae</taxon>
        <taxon>Salininema</taxon>
    </lineage>
</organism>
<sequence length="395" mass="42858">MKALVSGAGITGLAAAQRLAHHGWEVAVVEKAGGPRPQGYMMDFFGPGYEAVRLMGLEDRLVELGQRVRTADFVDRRGKVTSSMDYSVFEKAAGDGLVSIMRPDLELLLREAARSSADLRYGTVVERVDQRPDGITAELSDGTTAEADLLVVAEGLHSPTRALMFGPESDHLHRLGMHTSAFVFDDPELFAEVRGRFVMTDSVDAQLGMYGTREGRVAAFTVHRTDDPLPGDPRETLLARFGGMGPFTDRVMGRCPASEDLYYDEVAQIDMPSWTDGRAIVLGDAAYAVSLVAGQGASLGVSGAYVLGEILGSLSDSDGVPGALEAFESRFSPVVRDRQSTVRRNGAKVFLPHSEFQLRRRKWLTRLMRLPGTSRLLRSGLIGKDHTSVAALSEL</sequence>
<feature type="domain" description="FAD-binding" evidence="1">
    <location>
        <begin position="2"/>
        <end position="163"/>
    </location>
</feature>
<dbReference type="Gene3D" id="3.50.50.60">
    <property type="entry name" value="FAD/NAD(P)-binding domain"/>
    <property type="match status" value="1"/>
</dbReference>
<dbReference type="Gene3D" id="3.30.9.10">
    <property type="entry name" value="D-Amino Acid Oxidase, subunit A, domain 2"/>
    <property type="match status" value="1"/>
</dbReference>
<evidence type="ECO:0000313" key="2">
    <source>
        <dbReference type="EMBL" id="MFC4337784.1"/>
    </source>
</evidence>
<dbReference type="PANTHER" id="PTHR46865:SF8">
    <property type="entry name" value="POSSIBLE OXIDOREDUCTASE"/>
    <property type="match status" value="1"/>
</dbReference>
<gene>
    <name evidence="2" type="ORF">ACFPET_21545</name>
</gene>
<feature type="domain" description="FAD-binding" evidence="1">
    <location>
        <begin position="272"/>
        <end position="336"/>
    </location>
</feature>
<accession>A0ABV8U3T7</accession>
<reference evidence="3" key="1">
    <citation type="journal article" date="2019" name="Int. J. Syst. Evol. Microbiol.">
        <title>The Global Catalogue of Microorganisms (GCM) 10K type strain sequencing project: providing services to taxonomists for standard genome sequencing and annotation.</title>
        <authorList>
            <consortium name="The Broad Institute Genomics Platform"/>
            <consortium name="The Broad Institute Genome Sequencing Center for Infectious Disease"/>
            <person name="Wu L."/>
            <person name="Ma J."/>
        </authorList>
    </citation>
    <scope>NUCLEOTIDE SEQUENCE [LARGE SCALE GENOMIC DNA]</scope>
    <source>
        <strain evidence="3">IBRC-M 10908</strain>
    </source>
</reference>
<name>A0ABV8U3T7_9ACTN</name>
<comment type="caution">
    <text evidence="2">The sequence shown here is derived from an EMBL/GenBank/DDBJ whole genome shotgun (WGS) entry which is preliminary data.</text>
</comment>
<protein>
    <submittedName>
        <fullName evidence="2">FAD-dependent monooxygenase</fullName>
    </submittedName>
</protein>
<dbReference type="PRINTS" id="PR00420">
    <property type="entry name" value="RNGMNOXGNASE"/>
</dbReference>